<feature type="domain" description="HTH merR-type" evidence="4">
    <location>
        <begin position="7"/>
        <end position="76"/>
    </location>
</feature>
<keyword evidence="6" id="KW-1185">Reference proteome</keyword>
<dbReference type="CDD" id="cd01104">
    <property type="entry name" value="HTH_MlrA-CarA"/>
    <property type="match status" value="1"/>
</dbReference>
<dbReference type="PANTHER" id="PTHR30204:SF67">
    <property type="entry name" value="HTH-TYPE TRANSCRIPTIONAL REGULATOR MLRA-RELATED"/>
    <property type="match status" value="1"/>
</dbReference>
<dbReference type="Proteomes" id="UP001601059">
    <property type="component" value="Unassembled WGS sequence"/>
</dbReference>
<keyword evidence="3" id="KW-0804">Transcription</keyword>
<dbReference type="SUPFAM" id="SSF46955">
    <property type="entry name" value="Putative DNA-binding domain"/>
    <property type="match status" value="1"/>
</dbReference>
<evidence type="ECO:0000313" key="5">
    <source>
        <dbReference type="EMBL" id="MFE8700768.1"/>
    </source>
</evidence>
<dbReference type="RefSeq" id="WP_389360262.1">
    <property type="nucleotide sequence ID" value="NZ_JBIACK010000003.1"/>
</dbReference>
<dbReference type="InterPro" id="IPR036594">
    <property type="entry name" value="Meth_synthase_dom"/>
</dbReference>
<name>A0ABW6K980_9BACI</name>
<evidence type="ECO:0000259" key="4">
    <source>
        <dbReference type="PROSITE" id="PS50937"/>
    </source>
</evidence>
<evidence type="ECO:0000256" key="1">
    <source>
        <dbReference type="ARBA" id="ARBA00023015"/>
    </source>
</evidence>
<evidence type="ECO:0000256" key="3">
    <source>
        <dbReference type="ARBA" id="ARBA00023163"/>
    </source>
</evidence>
<dbReference type="Gene3D" id="3.40.50.280">
    <property type="entry name" value="Cobalamin-binding domain"/>
    <property type="match status" value="1"/>
</dbReference>
<proteinExistence type="predicted"/>
<evidence type="ECO:0000256" key="2">
    <source>
        <dbReference type="ARBA" id="ARBA00023125"/>
    </source>
</evidence>
<evidence type="ECO:0000313" key="6">
    <source>
        <dbReference type="Proteomes" id="UP001601059"/>
    </source>
</evidence>
<dbReference type="InterPro" id="IPR009061">
    <property type="entry name" value="DNA-bd_dom_put_sf"/>
</dbReference>
<reference evidence="5 6" key="1">
    <citation type="submission" date="2024-08" db="EMBL/GenBank/DDBJ databases">
        <title>Two novel Cytobacillus novel species.</title>
        <authorList>
            <person name="Liu G."/>
        </authorList>
    </citation>
    <scope>NUCLEOTIDE SEQUENCE [LARGE SCALE GENOMIC DNA]</scope>
    <source>
        <strain evidence="5 6">FJAT-54145</strain>
    </source>
</reference>
<dbReference type="InterPro" id="IPR000551">
    <property type="entry name" value="MerR-type_HTH_dom"/>
</dbReference>
<dbReference type="SUPFAM" id="SSF52242">
    <property type="entry name" value="Cobalamin (vitamin B12)-binding domain"/>
    <property type="match status" value="1"/>
</dbReference>
<dbReference type="InterPro" id="IPR047057">
    <property type="entry name" value="MerR_fam"/>
</dbReference>
<comment type="caution">
    <text evidence="5">The sequence shown here is derived from an EMBL/GenBank/DDBJ whole genome shotgun (WGS) entry which is preliminary data.</text>
</comment>
<dbReference type="InterPro" id="IPR036724">
    <property type="entry name" value="Cobalamin-bd_sf"/>
</dbReference>
<keyword evidence="2" id="KW-0238">DNA-binding</keyword>
<keyword evidence="1" id="KW-0805">Transcription regulation</keyword>
<dbReference type="PANTHER" id="PTHR30204">
    <property type="entry name" value="REDOX-CYCLING DRUG-SENSING TRANSCRIPTIONAL ACTIVATOR SOXR"/>
    <property type="match status" value="1"/>
</dbReference>
<dbReference type="Pfam" id="PF13411">
    <property type="entry name" value="MerR_1"/>
    <property type="match status" value="1"/>
</dbReference>
<dbReference type="PROSITE" id="PS50937">
    <property type="entry name" value="HTH_MERR_2"/>
    <property type="match status" value="1"/>
</dbReference>
<protein>
    <submittedName>
        <fullName evidence="5">MerR family transcriptional regulator</fullName>
    </submittedName>
</protein>
<organism evidence="5 6">
    <name type="scientific">Cytobacillus spartinae</name>
    <dbReference type="NCBI Taxonomy" id="3299023"/>
    <lineage>
        <taxon>Bacteria</taxon>
        <taxon>Bacillati</taxon>
        <taxon>Bacillota</taxon>
        <taxon>Bacilli</taxon>
        <taxon>Bacillales</taxon>
        <taxon>Bacillaceae</taxon>
        <taxon>Cytobacillus</taxon>
    </lineage>
</organism>
<dbReference type="Gene3D" id="1.10.1660.10">
    <property type="match status" value="1"/>
</dbReference>
<gene>
    <name evidence="5" type="ORF">ACFYKX_09090</name>
</gene>
<sequence>MTLEHPTYSIKQASEITGLSKQVLRKWEERYEIIIPERLENGYRIYSEANINSLLRVKRLVDQGYTVKQAALIVEKEESSSDQSSDDSIWQTENSFQVLNDYVLELLKEGTNLSEVGMNYILQQAYHEKGLEDFIHTVVIPFLCEIGSRLEKGEWEEYQEAIASMVVRDFLVQLRRNYKYRDNAPTILGACLPNELHEVPVMLLLLLAMLKGWKTVFVGATPAEGSIEKTIEKLQPNRVVLSAITTVPFEKDPNLLLKLDQFAANIKHTSFYIGGPGTYKFLTECKVKLRNIQYTDSLDEILG</sequence>
<dbReference type="SMART" id="SM00422">
    <property type="entry name" value="HTH_MERR"/>
    <property type="match status" value="1"/>
</dbReference>
<accession>A0ABW6K980</accession>
<dbReference type="Gene3D" id="1.10.1240.10">
    <property type="entry name" value="Methionine synthase domain"/>
    <property type="match status" value="1"/>
</dbReference>
<dbReference type="EMBL" id="JBIACK010000003">
    <property type="protein sequence ID" value="MFE8700768.1"/>
    <property type="molecule type" value="Genomic_DNA"/>
</dbReference>